<dbReference type="Proteomes" id="UP001229862">
    <property type="component" value="Chromosome"/>
</dbReference>
<sequence length="1124" mass="118690">MFEIYTFGSGSYVVEALQSVKMFMGSSSYSTLARVAGLIGLLWVLLAALRNKGGGTIQADWSWLLFFLFFYTGLIVPKVDVVIIDEIDTPRTHTPVVTGVPLGVGALAYITSGIGHVLVDKYEMYISIPGDQRYSQNGMVFGANVLRSFGEMEFPDARYASDMHLFIQHCLFPLITQGELPLASLSTATDLWTYLKPKAPRNRWVEFADGTVRTCADATIILERGMGAQTNTAAGQAGQQLWPGKSFAAAQAAFLAGAGGATASQFLGITQTGADLTRQAMMVKALAGALENASLDADNAAMAQAVFQAKAEVQQRNTYLTMGNMAARTLPVMKAVLEALAYALAPLVFLFILMPGGLMAFGQYALFMVWLQLWPILYAIINSILYWYGSQGSTHAARLADDGYGLTLESMNSVFAVNADMVALAGYLAISIPMVAYMLIKGGMNAGGSVYSSLMQPASGAATAAATEQTNGTLSMNSLTMDNASWGNMSANRMDTNRSMAFGMTAHTDPATGSTHTHLTGGETITTMLKSDYAYNTQMGNALKSSVNTSASQSVQAARTDASEYMASTTALFSKMQSVNHQVQQSLNTTDTATQQKSSQLASALENMQQAATSLAADTGMSYNTSLGLLGSIGKGIGLSGGSNARTQEAYKQATQIADSTGFKESMQTALSLSSQLAATQQAGVTDAAGSALQAGIQQNHALAEKAAASFQRAENWSQVQARMEENGVTFSGEISNLMQRELGIGRDEFVGMQRAAEQGDSHAVWRLNELVDTFVAKHGNALLGMEDAPTQGRVFDTHAANQAAVTAQGGTGIRHLQNDGANRIGQAADAAQLAIGSTIPSGYQTIRDGAQAGMTYDGNHLQSGRDNLQQRHDHQAALIGDMANRDASEAGLERTSDNVLAAVPEPVGDTLRFANKGLVDMAATASGLSAGVAGAVERAVTGQEQDWNADFGYGFNRVAQNPLLSPSEHGSTQQIKDELFGEGEMAQKKSPVSDIPSGNPIADGGRISSEFGMRTHPVHGDQRMHAGIDIAAPNGTPVSSTADGVVQFAGEKGGYGNMVILDHGNGLETRYAHLSSLSVKAGDVVADGDSVGKVGSTGTSTGNHLHYEVREDDKPVDPKKYLG</sequence>
<feature type="transmembrane region" description="Helical" evidence="3">
    <location>
        <begin position="61"/>
        <end position="84"/>
    </location>
</feature>
<feature type="domain" description="M23ase beta-sheet core" evidence="4">
    <location>
        <begin position="1024"/>
        <end position="1119"/>
    </location>
</feature>
<reference evidence="7 8" key="1">
    <citation type="submission" date="2023-08" db="EMBL/GenBank/DDBJ databases">
        <title>New molecular markers tilS and rpoB for phylogenetic and monitoring studies of the genus Thiothrix biodiversity.</title>
        <authorList>
            <person name="Ravin N.V."/>
            <person name="Smolyakov D."/>
            <person name="Markov N.D."/>
            <person name="Beletsky A.V."/>
            <person name="Mardanov A.V."/>
            <person name="Rudenko T.S."/>
            <person name="Grabovich M.Y."/>
        </authorList>
    </citation>
    <scope>NUCLEOTIDE SEQUENCE</scope>
    <source>
        <strain evidence="7">DNT52</strain>
        <strain evidence="6 8">H33</strain>
    </source>
</reference>
<dbReference type="RefSeq" id="WP_308134031.1">
    <property type="nucleotide sequence ID" value="NZ_CP133217.1"/>
</dbReference>
<feature type="transmembrane region" description="Helical" evidence="3">
    <location>
        <begin position="335"/>
        <end position="358"/>
    </location>
</feature>
<protein>
    <submittedName>
        <fullName evidence="7">Conjugal transfer protein TraG N-terminal domain-containing protein</fullName>
    </submittedName>
</protein>
<evidence type="ECO:0000259" key="5">
    <source>
        <dbReference type="Pfam" id="PF07916"/>
    </source>
</evidence>
<accession>A0AA51MLZ4</accession>
<feature type="transmembrane region" description="Helical" evidence="3">
    <location>
        <begin position="31"/>
        <end position="49"/>
    </location>
</feature>
<evidence type="ECO:0000256" key="3">
    <source>
        <dbReference type="SAM" id="Phobius"/>
    </source>
</evidence>
<evidence type="ECO:0000313" key="7">
    <source>
        <dbReference type="EMBL" id="WML86628.1"/>
    </source>
</evidence>
<keyword evidence="1" id="KW-0732">Signal</keyword>
<dbReference type="Pfam" id="PF07916">
    <property type="entry name" value="TraG_N"/>
    <property type="match status" value="1"/>
</dbReference>
<keyword evidence="8" id="KW-1185">Reference proteome</keyword>
<evidence type="ECO:0000313" key="8">
    <source>
        <dbReference type="Proteomes" id="UP001223336"/>
    </source>
</evidence>
<dbReference type="GO" id="GO:0004222">
    <property type="term" value="F:metalloendopeptidase activity"/>
    <property type="evidence" value="ECO:0007669"/>
    <property type="project" value="TreeGrafter"/>
</dbReference>
<dbReference type="FunFam" id="2.70.70.10:FF:000006">
    <property type="entry name" value="M23 family peptidase"/>
    <property type="match status" value="1"/>
</dbReference>
<dbReference type="EMBL" id="JAVFKN010000004">
    <property type="protein sequence ID" value="MDQ5767913.1"/>
    <property type="molecule type" value="Genomic_DNA"/>
</dbReference>
<dbReference type="Proteomes" id="UP001223336">
    <property type="component" value="Unassembled WGS sequence"/>
</dbReference>
<proteinExistence type="predicted"/>
<feature type="compositionally biased region" description="Basic and acidic residues" evidence="2">
    <location>
        <begin position="1106"/>
        <end position="1124"/>
    </location>
</feature>
<feature type="transmembrane region" description="Helical" evidence="3">
    <location>
        <begin position="421"/>
        <end position="440"/>
    </location>
</feature>
<evidence type="ECO:0000313" key="6">
    <source>
        <dbReference type="EMBL" id="MDQ5767913.1"/>
    </source>
</evidence>
<dbReference type="SUPFAM" id="SSF51261">
    <property type="entry name" value="Duplicated hybrid motif"/>
    <property type="match status" value="1"/>
</dbReference>
<keyword evidence="3" id="KW-0812">Transmembrane</keyword>
<dbReference type="Pfam" id="PF01551">
    <property type="entry name" value="Peptidase_M23"/>
    <property type="match status" value="1"/>
</dbReference>
<dbReference type="InterPro" id="IPR016047">
    <property type="entry name" value="M23ase_b-sheet_dom"/>
</dbReference>
<dbReference type="PANTHER" id="PTHR21666">
    <property type="entry name" value="PEPTIDASE-RELATED"/>
    <property type="match status" value="1"/>
</dbReference>
<evidence type="ECO:0000256" key="2">
    <source>
        <dbReference type="SAM" id="MobiDB-lite"/>
    </source>
</evidence>
<feature type="transmembrane region" description="Helical" evidence="3">
    <location>
        <begin position="96"/>
        <end position="119"/>
    </location>
</feature>
<feature type="transmembrane region" description="Helical" evidence="3">
    <location>
        <begin position="364"/>
        <end position="388"/>
    </location>
</feature>
<dbReference type="EMBL" id="CP133217">
    <property type="protein sequence ID" value="WML86628.1"/>
    <property type="molecule type" value="Genomic_DNA"/>
</dbReference>
<dbReference type="Gene3D" id="2.70.70.10">
    <property type="entry name" value="Glucose Permease (Domain IIA)"/>
    <property type="match status" value="1"/>
</dbReference>
<feature type="region of interest" description="Disordered" evidence="2">
    <location>
        <begin position="584"/>
        <end position="605"/>
    </location>
</feature>
<dbReference type="InterPro" id="IPR012931">
    <property type="entry name" value="TraG_N_Proteobacteria"/>
</dbReference>
<dbReference type="InterPro" id="IPR011055">
    <property type="entry name" value="Dup_hybrid_motif"/>
</dbReference>
<evidence type="ECO:0000256" key="1">
    <source>
        <dbReference type="ARBA" id="ARBA00022729"/>
    </source>
</evidence>
<organism evidence="7">
    <name type="scientific">Thiothrix subterranea</name>
    <dbReference type="NCBI Taxonomy" id="2735563"/>
    <lineage>
        <taxon>Bacteria</taxon>
        <taxon>Pseudomonadati</taxon>
        <taxon>Pseudomonadota</taxon>
        <taxon>Gammaproteobacteria</taxon>
        <taxon>Thiotrichales</taxon>
        <taxon>Thiotrichaceae</taxon>
        <taxon>Thiothrix</taxon>
    </lineage>
</organism>
<dbReference type="AlphaFoldDB" id="A0AA51MLZ4"/>
<name>A0AA51MLZ4_9GAMM</name>
<keyword evidence="3" id="KW-1133">Transmembrane helix</keyword>
<keyword evidence="3" id="KW-0472">Membrane</keyword>
<gene>
    <name evidence="6" type="ORF">RCC75_05205</name>
    <name evidence="7" type="ORF">RCG00_20375</name>
</gene>
<dbReference type="CDD" id="cd12797">
    <property type="entry name" value="M23_peptidase"/>
    <property type="match status" value="1"/>
</dbReference>
<feature type="region of interest" description="Disordered" evidence="2">
    <location>
        <begin position="1090"/>
        <end position="1124"/>
    </location>
</feature>
<feature type="compositionally biased region" description="Low complexity" evidence="2">
    <location>
        <begin position="1090"/>
        <end position="1103"/>
    </location>
</feature>
<dbReference type="InterPro" id="IPR050570">
    <property type="entry name" value="Cell_wall_metabolism_enzyme"/>
</dbReference>
<evidence type="ECO:0000259" key="4">
    <source>
        <dbReference type="Pfam" id="PF01551"/>
    </source>
</evidence>
<feature type="domain" description="TraG N-terminal Proteobacteria" evidence="5">
    <location>
        <begin position="3"/>
        <end position="460"/>
    </location>
</feature>
<dbReference type="PANTHER" id="PTHR21666:SF289">
    <property type="entry name" value="L-ALA--D-GLU ENDOPEPTIDASE"/>
    <property type="match status" value="1"/>
</dbReference>